<keyword evidence="2" id="KW-1185">Reference proteome</keyword>
<accession>A0A370R1D4</accession>
<sequence length="50" mass="5752">MYLLVHGTFIMEREKMSAQSDKPDVIRVTGLSKLKFPEARKSEQGWVLSI</sequence>
<reference evidence="1 2" key="1">
    <citation type="submission" date="2018-07" db="EMBL/GenBank/DDBJ databases">
        <title>Genomic Encyclopedia of Type Strains, Phase IV (KMG-IV): sequencing the most valuable type-strain genomes for metagenomic binning, comparative biology and taxonomic classification.</title>
        <authorList>
            <person name="Goeker M."/>
        </authorList>
    </citation>
    <scope>NUCLEOTIDE SEQUENCE [LARGE SCALE GENOMIC DNA]</scope>
    <source>
        <strain evidence="1 2">DSM 103736</strain>
    </source>
</reference>
<comment type="caution">
    <text evidence="1">The sequence shown here is derived from an EMBL/GenBank/DDBJ whole genome shotgun (WGS) entry which is preliminary data.</text>
</comment>
<organism evidence="1 2">
    <name type="scientific">Enterobacillus tribolii</name>
    <dbReference type="NCBI Taxonomy" id="1487935"/>
    <lineage>
        <taxon>Bacteria</taxon>
        <taxon>Pseudomonadati</taxon>
        <taxon>Pseudomonadota</taxon>
        <taxon>Gammaproteobacteria</taxon>
        <taxon>Enterobacterales</taxon>
        <taxon>Hafniaceae</taxon>
        <taxon>Enterobacillus</taxon>
    </lineage>
</organism>
<dbReference type="Proteomes" id="UP000254848">
    <property type="component" value="Unassembled WGS sequence"/>
</dbReference>
<protein>
    <submittedName>
        <fullName evidence="1">Uncharacterized protein</fullName>
    </submittedName>
</protein>
<dbReference type="EMBL" id="QRAP01000002">
    <property type="protein sequence ID" value="RDK95740.1"/>
    <property type="molecule type" value="Genomic_DNA"/>
</dbReference>
<gene>
    <name evidence="1" type="ORF">C8D90_102221</name>
</gene>
<name>A0A370R1D4_9GAMM</name>
<evidence type="ECO:0000313" key="2">
    <source>
        <dbReference type="Proteomes" id="UP000254848"/>
    </source>
</evidence>
<proteinExistence type="predicted"/>
<dbReference type="AlphaFoldDB" id="A0A370R1D4"/>
<evidence type="ECO:0000313" key="1">
    <source>
        <dbReference type="EMBL" id="RDK95740.1"/>
    </source>
</evidence>